<reference evidence="6 7" key="1">
    <citation type="submission" date="2018-06" db="EMBL/GenBank/DDBJ databases">
        <title>Genomic Encyclopedia of Type Strains, Phase IV (KMG-IV): sequencing the most valuable type-strain genomes for metagenomic binning, comparative biology and taxonomic classification.</title>
        <authorList>
            <person name="Goeker M."/>
        </authorList>
    </citation>
    <scope>NUCLEOTIDE SEQUENCE [LARGE SCALE GENOMIC DNA]</scope>
    <source>
        <strain evidence="6 7">DSM 44599</strain>
    </source>
</reference>
<dbReference type="STRING" id="1210090.GCA_001613185_02751"/>
<dbReference type="GO" id="GO:0043565">
    <property type="term" value="F:sequence-specific DNA binding"/>
    <property type="evidence" value="ECO:0007669"/>
    <property type="project" value="InterPro"/>
</dbReference>
<evidence type="ECO:0000256" key="4">
    <source>
        <dbReference type="ARBA" id="ARBA00023163"/>
    </source>
</evidence>
<dbReference type="RefSeq" id="WP_067508565.1">
    <property type="nucleotide sequence ID" value="NZ_QNRE01000013.1"/>
</dbReference>
<dbReference type="Gene3D" id="1.10.8.60">
    <property type="match status" value="1"/>
</dbReference>
<accession>A0A366D944</accession>
<evidence type="ECO:0000313" key="7">
    <source>
        <dbReference type="Proteomes" id="UP000252586"/>
    </source>
</evidence>
<comment type="caution">
    <text evidence="6">The sequence shown here is derived from an EMBL/GenBank/DDBJ whole genome shotgun (WGS) entry which is preliminary data.</text>
</comment>
<dbReference type="InterPro" id="IPR009057">
    <property type="entry name" value="Homeodomain-like_sf"/>
</dbReference>
<keyword evidence="7" id="KW-1185">Reference proteome</keyword>
<dbReference type="PRINTS" id="PR01590">
    <property type="entry name" value="HTHFIS"/>
</dbReference>
<dbReference type="GO" id="GO:0006355">
    <property type="term" value="P:regulation of DNA-templated transcription"/>
    <property type="evidence" value="ECO:0007669"/>
    <property type="project" value="InterPro"/>
</dbReference>
<name>A0A366D944_9NOCA</name>
<dbReference type="Gene3D" id="1.10.10.60">
    <property type="entry name" value="Homeodomain-like"/>
    <property type="match status" value="1"/>
</dbReference>
<evidence type="ECO:0000256" key="1">
    <source>
        <dbReference type="ARBA" id="ARBA00022741"/>
    </source>
</evidence>
<keyword evidence="1" id="KW-0547">Nucleotide-binding</keyword>
<dbReference type="Gene3D" id="3.30.450.40">
    <property type="match status" value="1"/>
</dbReference>
<dbReference type="Pfam" id="PF25601">
    <property type="entry name" value="AAA_lid_14"/>
    <property type="match status" value="1"/>
</dbReference>
<dbReference type="InterPro" id="IPR002197">
    <property type="entry name" value="HTH_Fis"/>
</dbReference>
<keyword evidence="4" id="KW-0804">Transcription</keyword>
<sequence>MTTRHGGSGTSARRPEIELSWRRSRMCGVHPEFHGFTPGAVAEFDPRSRLLEAASTVIDQLSATLAGSSYSLLLADRECRLVYRWFDDPRFESALDALGVRDGVSLAEDVVGTNALGTVLETRRGIVVDGAEHFIEPFKQFTCYGHPIWHPVTRRLEGVLDITCADAPASPLLAPFLTRAAADIEQLLLDQAKASERVLLAAFQSVSGQRRAIAAIGDDIVLTNKAALDLLGPSDYAVLRIMAEEATGRPSSTEVAVASGARVRVRVMRVPGAGVGTLFHFDPVEGSRAVPAIAPRDRCAPAVEVVPDLVLVTGERGTGRSTEARRLARADEVEFHNCSDLAAVGERQWVCRLTERLRRPTGTVCVENINALPDAVTDVVREAIERRPRPRLILTCLPPATLSGGAAALAAMCPDRVELEPLRNRGAEVAALADRMVRELDPSAEVRLLPSVLEMLGAQSWPGNLHEMKAVLAHALQHRRRGDITVNDLPARYRTASLSRRLSDRERAERDVIVEALRRCEGNKRRAAAELCISRTTLYARMKALRIIDG</sequence>
<keyword evidence="2" id="KW-0067">ATP-binding</keyword>
<feature type="domain" description="Sigma-54 factor interaction" evidence="5">
    <location>
        <begin position="417"/>
        <end position="477"/>
    </location>
</feature>
<dbReference type="PANTHER" id="PTHR32071">
    <property type="entry name" value="TRANSCRIPTIONAL REGULATORY PROTEIN"/>
    <property type="match status" value="1"/>
</dbReference>
<dbReference type="InterPro" id="IPR029016">
    <property type="entry name" value="GAF-like_dom_sf"/>
</dbReference>
<dbReference type="InterPro" id="IPR027417">
    <property type="entry name" value="P-loop_NTPase"/>
</dbReference>
<dbReference type="PROSITE" id="PS50045">
    <property type="entry name" value="SIGMA54_INTERACT_4"/>
    <property type="match status" value="1"/>
</dbReference>
<dbReference type="InterPro" id="IPR002078">
    <property type="entry name" value="Sigma_54_int"/>
</dbReference>
<evidence type="ECO:0000256" key="2">
    <source>
        <dbReference type="ARBA" id="ARBA00022840"/>
    </source>
</evidence>
<dbReference type="EMBL" id="QNRE01000013">
    <property type="protein sequence ID" value="RBO86526.1"/>
    <property type="molecule type" value="Genomic_DNA"/>
</dbReference>
<dbReference type="GO" id="GO:0005524">
    <property type="term" value="F:ATP binding"/>
    <property type="evidence" value="ECO:0007669"/>
    <property type="project" value="UniProtKB-KW"/>
</dbReference>
<evidence type="ECO:0000259" key="5">
    <source>
        <dbReference type="PROSITE" id="PS50045"/>
    </source>
</evidence>
<gene>
    <name evidence="6" type="ORF">DFR74_11369</name>
</gene>
<dbReference type="SUPFAM" id="SSF46689">
    <property type="entry name" value="Homeodomain-like"/>
    <property type="match status" value="1"/>
</dbReference>
<dbReference type="Proteomes" id="UP000252586">
    <property type="component" value="Unassembled WGS sequence"/>
</dbReference>
<dbReference type="InterPro" id="IPR058031">
    <property type="entry name" value="AAA_lid_NorR"/>
</dbReference>
<protein>
    <submittedName>
        <fullName evidence="6">Regulatory Fis family protein</fullName>
    </submittedName>
</protein>
<keyword evidence="3" id="KW-0805">Transcription regulation</keyword>
<dbReference type="SUPFAM" id="SSF52540">
    <property type="entry name" value="P-loop containing nucleoside triphosphate hydrolases"/>
    <property type="match status" value="1"/>
</dbReference>
<evidence type="ECO:0000313" key="6">
    <source>
        <dbReference type="EMBL" id="RBO86526.1"/>
    </source>
</evidence>
<dbReference type="Pfam" id="PF02954">
    <property type="entry name" value="HTH_8"/>
    <property type="match status" value="1"/>
</dbReference>
<proteinExistence type="predicted"/>
<organism evidence="6 7">
    <name type="scientific">Nocardia puris</name>
    <dbReference type="NCBI Taxonomy" id="208602"/>
    <lineage>
        <taxon>Bacteria</taxon>
        <taxon>Bacillati</taxon>
        <taxon>Actinomycetota</taxon>
        <taxon>Actinomycetes</taxon>
        <taxon>Mycobacteriales</taxon>
        <taxon>Nocardiaceae</taxon>
        <taxon>Nocardia</taxon>
    </lineage>
</organism>
<dbReference type="AlphaFoldDB" id="A0A366D944"/>
<evidence type="ECO:0000256" key="3">
    <source>
        <dbReference type="ARBA" id="ARBA00023015"/>
    </source>
</evidence>